<keyword evidence="2" id="KW-0540">Nuclease</keyword>
<dbReference type="InterPro" id="IPR003615">
    <property type="entry name" value="HNH_nuc"/>
</dbReference>
<name>A0A5D4K851_9BACI</name>
<evidence type="ECO:0000313" key="3">
    <source>
        <dbReference type="Proteomes" id="UP000323317"/>
    </source>
</evidence>
<dbReference type="GO" id="GO:0008270">
    <property type="term" value="F:zinc ion binding"/>
    <property type="evidence" value="ECO:0007669"/>
    <property type="project" value="InterPro"/>
</dbReference>
<dbReference type="AlphaFoldDB" id="A0A5D4K851"/>
<dbReference type="Gene3D" id="1.10.30.50">
    <property type="match status" value="1"/>
</dbReference>
<evidence type="ECO:0000259" key="1">
    <source>
        <dbReference type="SMART" id="SM00507"/>
    </source>
</evidence>
<comment type="caution">
    <text evidence="2">The sequence shown here is derived from an EMBL/GenBank/DDBJ whole genome shotgun (WGS) entry which is preliminary data.</text>
</comment>
<dbReference type="GO" id="GO:0004519">
    <property type="term" value="F:endonuclease activity"/>
    <property type="evidence" value="ECO:0007669"/>
    <property type="project" value="UniProtKB-KW"/>
</dbReference>
<dbReference type="CDD" id="cd00085">
    <property type="entry name" value="HNHc"/>
    <property type="match status" value="1"/>
</dbReference>
<sequence length="152" mass="17845">MDKLRETNGELKLLDVWSQTFREDLKKSVKDRDEWRCVVCEAEKDLHVHHKIPRRLGGPNHKDNLVTLCGSCHKVIETADINKAFKKCLRNYKVNSLSNTSHNFFNQDHKLLKSQVEDTLENLLFELEKKNEEQFVQDIIGVIKKIDIIFND</sequence>
<dbReference type="Pfam" id="PF01844">
    <property type="entry name" value="HNH"/>
    <property type="match status" value="1"/>
</dbReference>
<protein>
    <submittedName>
        <fullName evidence="2">HNH endonuclease</fullName>
    </submittedName>
</protein>
<reference evidence="2 3" key="1">
    <citation type="submission" date="2019-08" db="EMBL/GenBank/DDBJ databases">
        <title>Bacillus genomes from the desert of Cuatro Cienegas, Coahuila.</title>
        <authorList>
            <person name="Olmedo-Alvarez G."/>
        </authorList>
    </citation>
    <scope>NUCLEOTIDE SEQUENCE [LARGE SCALE GENOMIC DNA]</scope>
    <source>
        <strain evidence="2 3">CH40_1T</strain>
    </source>
</reference>
<evidence type="ECO:0000313" key="2">
    <source>
        <dbReference type="EMBL" id="TYR73196.1"/>
    </source>
</evidence>
<dbReference type="Proteomes" id="UP000323317">
    <property type="component" value="Unassembled WGS sequence"/>
</dbReference>
<keyword evidence="2" id="KW-0255">Endonuclease</keyword>
<dbReference type="SMART" id="SM00507">
    <property type="entry name" value="HNHc"/>
    <property type="match status" value="1"/>
</dbReference>
<dbReference type="InterPro" id="IPR002711">
    <property type="entry name" value="HNH"/>
</dbReference>
<dbReference type="GO" id="GO:0003676">
    <property type="term" value="F:nucleic acid binding"/>
    <property type="evidence" value="ECO:0007669"/>
    <property type="project" value="InterPro"/>
</dbReference>
<accession>A0A5D4K851</accession>
<proteinExistence type="predicted"/>
<dbReference type="EMBL" id="VTEH01000021">
    <property type="protein sequence ID" value="TYR73196.1"/>
    <property type="molecule type" value="Genomic_DNA"/>
</dbReference>
<feature type="domain" description="HNH nuclease" evidence="1">
    <location>
        <begin position="24"/>
        <end position="74"/>
    </location>
</feature>
<organism evidence="2 3">
    <name type="scientific">Rossellomorea vietnamensis</name>
    <dbReference type="NCBI Taxonomy" id="218284"/>
    <lineage>
        <taxon>Bacteria</taxon>
        <taxon>Bacillati</taxon>
        <taxon>Bacillota</taxon>
        <taxon>Bacilli</taxon>
        <taxon>Bacillales</taxon>
        <taxon>Bacillaceae</taxon>
        <taxon>Rossellomorea</taxon>
    </lineage>
</organism>
<keyword evidence="2" id="KW-0378">Hydrolase</keyword>
<gene>
    <name evidence="2" type="ORF">FZC79_19725</name>
</gene>